<dbReference type="FunFam" id="1.10.10.10:FF:000005">
    <property type="entry name" value="Two-component system response regulator"/>
    <property type="match status" value="1"/>
</dbReference>
<evidence type="ECO:0000256" key="5">
    <source>
        <dbReference type="ARBA" id="ARBA00023163"/>
    </source>
</evidence>
<dbReference type="EMBL" id="MLJW01000155">
    <property type="protein sequence ID" value="OIQ96063.1"/>
    <property type="molecule type" value="Genomic_DNA"/>
</dbReference>
<keyword evidence="5" id="KW-0804">Transcription</keyword>
<keyword evidence="4" id="KW-0238">DNA-binding</keyword>
<dbReference type="PROSITE" id="PS50110">
    <property type="entry name" value="RESPONSE_REGULATORY"/>
    <property type="match status" value="1"/>
</dbReference>
<comment type="caution">
    <text evidence="8">The sequence shown here is derived from an EMBL/GenBank/DDBJ whole genome shotgun (WGS) entry which is preliminary data.</text>
</comment>
<feature type="domain" description="Response regulatory" evidence="6">
    <location>
        <begin position="19"/>
        <end position="132"/>
    </location>
</feature>
<protein>
    <submittedName>
        <fullName evidence="8">Transcriptional activator protein CzcR</fullName>
    </submittedName>
</protein>
<dbReference type="GO" id="GO:0032993">
    <property type="term" value="C:protein-DNA complex"/>
    <property type="evidence" value="ECO:0007669"/>
    <property type="project" value="TreeGrafter"/>
</dbReference>
<evidence type="ECO:0000256" key="1">
    <source>
        <dbReference type="ARBA" id="ARBA00022553"/>
    </source>
</evidence>
<dbReference type="AlphaFoldDB" id="A0A1J5RVR0"/>
<dbReference type="InterPro" id="IPR001867">
    <property type="entry name" value="OmpR/PhoB-type_DNA-bd"/>
</dbReference>
<dbReference type="Gene3D" id="3.40.50.2300">
    <property type="match status" value="1"/>
</dbReference>
<evidence type="ECO:0000256" key="3">
    <source>
        <dbReference type="ARBA" id="ARBA00023015"/>
    </source>
</evidence>
<dbReference type="InterPro" id="IPR011006">
    <property type="entry name" value="CheY-like_superfamily"/>
</dbReference>
<evidence type="ECO:0000313" key="8">
    <source>
        <dbReference type="EMBL" id="OIQ96063.1"/>
    </source>
</evidence>
<dbReference type="NCBIfam" id="TIGR01387">
    <property type="entry name" value="cztR_silR_copR"/>
    <property type="match status" value="1"/>
</dbReference>
<evidence type="ECO:0000259" key="6">
    <source>
        <dbReference type="PROSITE" id="PS50110"/>
    </source>
</evidence>
<evidence type="ECO:0000256" key="2">
    <source>
        <dbReference type="ARBA" id="ARBA00023012"/>
    </source>
</evidence>
<dbReference type="GO" id="GO:0005829">
    <property type="term" value="C:cytosol"/>
    <property type="evidence" value="ECO:0007669"/>
    <property type="project" value="TreeGrafter"/>
</dbReference>
<sequence length="242" mass="26860">MLQTDTRQSPARVDNSGMRILIVEDEAKTAAYLRKGLGENGFVADVAARGDVGLHLALTQDYDLIVLDAMLPTLDGWSVLQALRAQRQTPVLMLTARDGVADRVRGLELGADDYLVKPFAFSELLARVRSVLRRGPARQPEQLQLADLTVDLTRQRAERGGQRLQLTPKEFQLLALLARRAGEVLSRTLIAEQVWDMNFDSDTNVVDVHVRRLRSKLDEPFAQPLLHTVRGAGYVLEVRGGG</sequence>
<dbReference type="CDD" id="cd00383">
    <property type="entry name" value="trans_reg_C"/>
    <property type="match status" value="1"/>
</dbReference>
<keyword evidence="3" id="KW-0805">Transcription regulation</keyword>
<dbReference type="GO" id="GO:0006355">
    <property type="term" value="P:regulation of DNA-templated transcription"/>
    <property type="evidence" value="ECO:0007669"/>
    <property type="project" value="InterPro"/>
</dbReference>
<dbReference type="PANTHER" id="PTHR48111">
    <property type="entry name" value="REGULATOR OF RPOS"/>
    <property type="match status" value="1"/>
</dbReference>
<dbReference type="Pfam" id="PF00072">
    <property type="entry name" value="Response_reg"/>
    <property type="match status" value="1"/>
</dbReference>
<dbReference type="InterPro" id="IPR016032">
    <property type="entry name" value="Sig_transdc_resp-reg_C-effctor"/>
</dbReference>
<dbReference type="SMART" id="SM00862">
    <property type="entry name" value="Trans_reg_C"/>
    <property type="match status" value="1"/>
</dbReference>
<dbReference type="GO" id="GO:0000156">
    <property type="term" value="F:phosphorelay response regulator activity"/>
    <property type="evidence" value="ECO:0007669"/>
    <property type="project" value="TreeGrafter"/>
</dbReference>
<evidence type="ECO:0000259" key="7">
    <source>
        <dbReference type="PROSITE" id="PS51755"/>
    </source>
</evidence>
<reference evidence="8" key="1">
    <citation type="submission" date="2016-10" db="EMBL/GenBank/DDBJ databases">
        <title>Sequence of Gallionella enrichment culture.</title>
        <authorList>
            <person name="Poehlein A."/>
            <person name="Muehling M."/>
            <person name="Daniel R."/>
        </authorList>
    </citation>
    <scope>NUCLEOTIDE SEQUENCE</scope>
</reference>
<dbReference type="PANTHER" id="PTHR48111:SF76">
    <property type="entry name" value="TWO-COMPONENT RESPONSE REGULATOR"/>
    <property type="match status" value="1"/>
</dbReference>
<dbReference type="SUPFAM" id="SSF52172">
    <property type="entry name" value="CheY-like"/>
    <property type="match status" value="1"/>
</dbReference>
<organism evidence="8">
    <name type="scientific">mine drainage metagenome</name>
    <dbReference type="NCBI Taxonomy" id="410659"/>
    <lineage>
        <taxon>unclassified sequences</taxon>
        <taxon>metagenomes</taxon>
        <taxon>ecological metagenomes</taxon>
    </lineage>
</organism>
<keyword evidence="1" id="KW-0597">Phosphoprotein</keyword>
<dbReference type="InterPro" id="IPR039420">
    <property type="entry name" value="WalR-like"/>
</dbReference>
<feature type="domain" description="OmpR/PhoB-type" evidence="7">
    <location>
        <begin position="140"/>
        <end position="238"/>
    </location>
</feature>
<dbReference type="SUPFAM" id="SSF46894">
    <property type="entry name" value="C-terminal effector domain of the bipartite response regulators"/>
    <property type="match status" value="1"/>
</dbReference>
<dbReference type="InterPro" id="IPR001789">
    <property type="entry name" value="Sig_transdc_resp-reg_receiver"/>
</dbReference>
<dbReference type="FunFam" id="3.40.50.2300:FF:000001">
    <property type="entry name" value="DNA-binding response regulator PhoB"/>
    <property type="match status" value="1"/>
</dbReference>
<dbReference type="GO" id="GO:0000976">
    <property type="term" value="F:transcription cis-regulatory region binding"/>
    <property type="evidence" value="ECO:0007669"/>
    <property type="project" value="TreeGrafter"/>
</dbReference>
<name>A0A1J5RVR0_9ZZZZ</name>
<dbReference type="InterPro" id="IPR036388">
    <property type="entry name" value="WH-like_DNA-bd_sf"/>
</dbReference>
<dbReference type="SMART" id="SM00448">
    <property type="entry name" value="REC"/>
    <property type="match status" value="1"/>
</dbReference>
<dbReference type="CDD" id="cd19935">
    <property type="entry name" value="REC_OmpR_CusR-like"/>
    <property type="match status" value="1"/>
</dbReference>
<dbReference type="InterPro" id="IPR006291">
    <property type="entry name" value="CusR-like"/>
</dbReference>
<dbReference type="Gene3D" id="1.10.10.10">
    <property type="entry name" value="Winged helix-like DNA-binding domain superfamily/Winged helix DNA-binding domain"/>
    <property type="match status" value="1"/>
</dbReference>
<accession>A0A1J5RVR0</accession>
<dbReference type="Gene3D" id="6.10.250.690">
    <property type="match status" value="1"/>
</dbReference>
<evidence type="ECO:0000256" key="4">
    <source>
        <dbReference type="ARBA" id="ARBA00023125"/>
    </source>
</evidence>
<gene>
    <name evidence="8" type="primary">czcR_6</name>
    <name evidence="8" type="ORF">GALL_219410</name>
</gene>
<dbReference type="Pfam" id="PF00486">
    <property type="entry name" value="Trans_reg_C"/>
    <property type="match status" value="1"/>
</dbReference>
<dbReference type="PROSITE" id="PS51755">
    <property type="entry name" value="OMPR_PHOB"/>
    <property type="match status" value="1"/>
</dbReference>
<proteinExistence type="predicted"/>
<keyword evidence="2" id="KW-0902">Two-component regulatory system</keyword>